<keyword evidence="3" id="KW-0732">Signal</keyword>
<gene>
    <name evidence="4" type="ORF">OMAR00294_LOCUS783</name>
</gene>
<keyword evidence="2" id="KW-0812">Transmembrane</keyword>
<feature type="compositionally biased region" description="Polar residues" evidence="1">
    <location>
        <begin position="470"/>
        <end position="480"/>
    </location>
</feature>
<protein>
    <submittedName>
        <fullName evidence="4">Uncharacterized protein</fullName>
    </submittedName>
</protein>
<keyword evidence="2" id="KW-1133">Transmembrane helix</keyword>
<sequence length="489" mass="52476">MMKPFNNLVAFVVLSTLGNATAFEQLSFSSPAASQLSGSEIIIRDLADFDWEITPLDGYPIIAFNTTEGNDELVFRYNYTGDLVEGEKQLTARLLLPDCINDGDTSVVRSPPSALSNNEYEVGVDIVKDTISGSSFYSSLNDTAASISFCLRVDYELVAGNDQESVNFHETVVTVTVDLTADFRLSAIDITREGAANATETASLDYPVNAYFCNDGDVQVPGQLLSQGSALQFCVKIDDSVLDAVFVEDILEATISQPNANGRVGASASNIITGTVADSLTEKACRELGICNVKSQLLSKFFADADPLDLEVTGTALLSFGSASMMPSSSPVADTRRRLRVPITATINSKELKAIIDAQAGEATGSHFARSNNVASLGRGLQDDSAQSEFGLIVGLVNEDAGPSDTIENDGGIDVIVIVGIVLVISLLSGCCLFFFCFMKKRNDKEEKVDEKTVIQYDMEENKRDDQKHLSSNRGSTGASRGTPYRPGN</sequence>
<evidence type="ECO:0000256" key="2">
    <source>
        <dbReference type="SAM" id="Phobius"/>
    </source>
</evidence>
<evidence type="ECO:0000313" key="4">
    <source>
        <dbReference type="EMBL" id="CAE0840946.1"/>
    </source>
</evidence>
<feature type="compositionally biased region" description="Basic and acidic residues" evidence="1">
    <location>
        <begin position="460"/>
        <end position="469"/>
    </location>
</feature>
<organism evidence="4">
    <name type="scientific">Oxyrrhis marina</name>
    <name type="common">Dinoflagellate</name>
    <dbReference type="NCBI Taxonomy" id="2969"/>
    <lineage>
        <taxon>Eukaryota</taxon>
        <taxon>Sar</taxon>
        <taxon>Alveolata</taxon>
        <taxon>Dinophyceae</taxon>
        <taxon>Oxyrrhinales</taxon>
        <taxon>Oxyrrhinaceae</taxon>
        <taxon>Oxyrrhis</taxon>
    </lineage>
</organism>
<keyword evidence="2" id="KW-0472">Membrane</keyword>
<feature type="transmembrane region" description="Helical" evidence="2">
    <location>
        <begin position="415"/>
        <end position="438"/>
    </location>
</feature>
<proteinExistence type="predicted"/>
<dbReference type="AlphaFoldDB" id="A0A7S4LNX5"/>
<feature type="region of interest" description="Disordered" evidence="1">
    <location>
        <begin position="448"/>
        <end position="489"/>
    </location>
</feature>
<reference evidence="4" key="1">
    <citation type="submission" date="2021-01" db="EMBL/GenBank/DDBJ databases">
        <authorList>
            <person name="Corre E."/>
            <person name="Pelletier E."/>
            <person name="Niang G."/>
            <person name="Scheremetjew M."/>
            <person name="Finn R."/>
            <person name="Kale V."/>
            <person name="Holt S."/>
            <person name="Cochrane G."/>
            <person name="Meng A."/>
            <person name="Brown T."/>
            <person name="Cohen L."/>
        </authorList>
    </citation>
    <scope>NUCLEOTIDE SEQUENCE</scope>
    <source>
        <strain evidence="4">LB1974</strain>
    </source>
</reference>
<evidence type="ECO:0000256" key="3">
    <source>
        <dbReference type="SAM" id="SignalP"/>
    </source>
</evidence>
<name>A0A7S4LNX5_OXYMA</name>
<accession>A0A7S4LNX5</accession>
<feature type="signal peptide" evidence="3">
    <location>
        <begin position="1"/>
        <end position="22"/>
    </location>
</feature>
<dbReference type="EMBL" id="HBJB01000894">
    <property type="protein sequence ID" value="CAE0840946.1"/>
    <property type="molecule type" value="Transcribed_RNA"/>
</dbReference>
<feature type="chain" id="PRO_5031242897" evidence="3">
    <location>
        <begin position="23"/>
        <end position="489"/>
    </location>
</feature>
<evidence type="ECO:0000256" key="1">
    <source>
        <dbReference type="SAM" id="MobiDB-lite"/>
    </source>
</evidence>